<sequence length="653" mass="68698">MRDHAADIAALLPLLMADVSKKVSMTPPQLAKLEASIKQLARETPLAATEIAGLVAQAGTFGIANEDLERFALLGSKVAIAFDMTGEHAADSLAHIKASLKLNMDQLTDYADAINYVADNTAASEEQLVDFVLRTGPGAMAAGLKPKDLLAIGSAMTEVGLESGRAGTAVNAMLTKMTALGSKKGAGKVLDQLGGKGYSKKLQKEFFENPTQALIKILRLTEKMSRPDRATFMKDLFGLETQDEVAALAGNVDRVVDTMEKLGDTAKYAGSVNKVFESFKNTTKNQWAQFTHNVELSAAALGAKLLPAINGSLHYLNNFFATAEGRVSILDRLSASANGFFNGLGYKGGAAEALSGVATSLKDIRDLIFGIQGDGMSGDKMAEIFHRWQQFGASLHDSPIATILDAITHANVSGLGSSLLVGAASMTALNFAARLALSPIKGILGALEGIVKIAYTLSGLRTAKWLSGLTGGSVALGLLGLGAGAAAISKFGPGVAAKSKMPEKGTPGWWLGINPTETREQRLQRLTGPKHFEEHERVDLSTLPDDMERYRNLQRFLNPPPQIQPKHNEFDTMLQGMDAAKLKAQQTGADMQSALNVTAAPVIDTASIDAALAKARQLVSVLAQAGTAANSASANVGGKVSAAMRQNLADGGN</sequence>
<evidence type="ECO:0000256" key="1">
    <source>
        <dbReference type="ARBA" id="ARBA00022612"/>
    </source>
</evidence>
<accession>A0A3P3EPW8</accession>
<dbReference type="AlphaFoldDB" id="A0A3P3EPW8"/>
<dbReference type="Pfam" id="PF10145">
    <property type="entry name" value="PhageMin_Tail"/>
    <property type="match status" value="1"/>
</dbReference>
<evidence type="ECO:0000259" key="2">
    <source>
        <dbReference type="Pfam" id="PF10145"/>
    </source>
</evidence>
<reference evidence="3 4" key="1">
    <citation type="submission" date="2018-11" db="EMBL/GenBank/DDBJ databases">
        <title>the genome of Mesorhizobium tamadayense DSM 28320.</title>
        <authorList>
            <person name="Gao J."/>
        </authorList>
    </citation>
    <scope>NUCLEOTIDE SEQUENCE [LARGE SCALE GENOMIC DNA]</scope>
    <source>
        <strain evidence="3 4">DSM 28320</strain>
    </source>
</reference>
<comment type="caution">
    <text evidence="3">The sequence shown here is derived from an EMBL/GenBank/DDBJ whole genome shotgun (WGS) entry which is preliminary data.</text>
</comment>
<dbReference type="NCBIfam" id="TIGR01760">
    <property type="entry name" value="tape_meas_TP901"/>
    <property type="match status" value="1"/>
</dbReference>
<proteinExistence type="predicted"/>
<evidence type="ECO:0000313" key="4">
    <source>
        <dbReference type="Proteomes" id="UP000273786"/>
    </source>
</evidence>
<evidence type="ECO:0000313" key="3">
    <source>
        <dbReference type="EMBL" id="RRH87428.1"/>
    </source>
</evidence>
<dbReference type="RefSeq" id="WP_125007141.1">
    <property type="nucleotide sequence ID" value="NZ_RQXT01000106.1"/>
</dbReference>
<gene>
    <name evidence="3" type="ORF">EH240_36250</name>
</gene>
<keyword evidence="1" id="KW-1188">Viral release from host cell</keyword>
<dbReference type="InterPro" id="IPR010090">
    <property type="entry name" value="Phage_tape_meas"/>
</dbReference>
<organism evidence="3 4">
    <name type="scientific">Mesorhizobium tamadayense</name>
    <dbReference type="NCBI Taxonomy" id="425306"/>
    <lineage>
        <taxon>Bacteria</taxon>
        <taxon>Pseudomonadati</taxon>
        <taxon>Pseudomonadota</taxon>
        <taxon>Alphaproteobacteria</taxon>
        <taxon>Hyphomicrobiales</taxon>
        <taxon>Phyllobacteriaceae</taxon>
        <taxon>Mesorhizobium</taxon>
    </lineage>
</organism>
<dbReference type="EMBL" id="RQXT01000106">
    <property type="protein sequence ID" value="RRH87428.1"/>
    <property type="molecule type" value="Genomic_DNA"/>
</dbReference>
<name>A0A3P3EPW8_9HYPH</name>
<dbReference type="PANTHER" id="PTHR37813">
    <property type="entry name" value="FELS-2 PROPHAGE PROTEIN"/>
    <property type="match status" value="1"/>
</dbReference>
<keyword evidence="4" id="KW-1185">Reference proteome</keyword>
<protein>
    <submittedName>
        <fullName evidence="3">Phage tail tape measure protein</fullName>
    </submittedName>
</protein>
<dbReference type="Proteomes" id="UP000273786">
    <property type="component" value="Unassembled WGS sequence"/>
</dbReference>
<dbReference type="OrthoDB" id="8429573at2"/>
<feature type="domain" description="Phage tail tape measure protein" evidence="2">
    <location>
        <begin position="35"/>
        <end position="238"/>
    </location>
</feature>
<dbReference type="PANTHER" id="PTHR37813:SF1">
    <property type="entry name" value="FELS-2 PROPHAGE PROTEIN"/>
    <property type="match status" value="1"/>
</dbReference>